<evidence type="ECO:0000259" key="10">
    <source>
        <dbReference type="PROSITE" id="PS50280"/>
    </source>
</evidence>
<evidence type="ECO:0000256" key="3">
    <source>
        <dbReference type="ARBA" id="ARBA00022691"/>
    </source>
</evidence>
<sequence>MTGETKFQSQCEKLVIKLQDEGRKKFEKVSDDLQRIIFIYELAKETPIELANWAPKDFQRSLSLKLNGNKLFQTRNLFHAINVYNEALLRCPQDCIEAQELHDILIANRSAVFFELKEYEKVLKDVELVKAYNHHPAIYKLLIRAGKSCEALKKSSSALDYYTEAKAALTSGQFDEDEVRKQLVEVTNNINLLKGKKLVDVACASKDAEMDIEYRNMGYPALSSKVCVKSSPELGRFIVAKDDIKAGEIVAVEEPFVSVVNGSTYRMNCAYCLISTNQPVACELCSQVCFCSLACKQSASFHKVECKMLLTLYDIEASVNCLMALRMITKKDLDAHLKEAKELKKERNVVIYKTTDYYNVTQLVSHWETRSFEDFLHYSLISTFLLRLLKMSGYFGETDDASLTEDEAYIGSLILKNLQILQFNAHEISELNNDVDGDYKTESVGAGLYPTLALFNHSCNPSVIRYNIGNVMVLRAIKPIKRKEGVFENYGLLFTNSVRDARIATLRSTYRFDCYCQACTENWPLFQDISKTELKIACDCGSSLIADSEIDVFMISCKNCKKEKNIIPTLTALIPLAEKSNEVEELYAQRKYGDCGKLISELLDVYTKTLLPPISDMIILQHRLKTCLIYQGNKHFNFK</sequence>
<evidence type="ECO:0000256" key="4">
    <source>
        <dbReference type="ARBA" id="ARBA00022723"/>
    </source>
</evidence>
<dbReference type="Pfam" id="PF00856">
    <property type="entry name" value="SET"/>
    <property type="match status" value="1"/>
</dbReference>
<dbReference type="CDD" id="cd10536">
    <property type="entry name" value="SET_SMYD4"/>
    <property type="match status" value="1"/>
</dbReference>
<evidence type="ECO:0000256" key="8">
    <source>
        <dbReference type="ARBA" id="ARBA00093635"/>
    </source>
</evidence>
<evidence type="ECO:0000256" key="6">
    <source>
        <dbReference type="ARBA" id="ARBA00022833"/>
    </source>
</evidence>
<keyword evidence="3" id="KW-0949">S-adenosyl-L-methionine</keyword>
<dbReference type="Gene3D" id="6.10.140.2220">
    <property type="match status" value="1"/>
</dbReference>
<gene>
    <name evidence="12" type="primary">LOC108564242</name>
</gene>
<dbReference type="InterPro" id="IPR044421">
    <property type="entry name" value="SMYD4_SET"/>
</dbReference>
<proteinExistence type="predicted"/>
<comment type="function">
    <text evidence="7">Protein-lysine N-methyltransferase. Monomethylates PRMT5, modulating its transcriptional activity. May also act as a histone methyltransferase. Plays a critical role in cardiac development. Acts as a key epigenetic regulator of gene expression during cardiac development via its dual activities as a methyltransferase and negative regulator of HDAC1.</text>
</comment>
<dbReference type="Gene3D" id="1.25.40.10">
    <property type="entry name" value="Tetratricopeptide repeat domain"/>
    <property type="match status" value="1"/>
</dbReference>
<organism evidence="11 12">
    <name type="scientific">Nicrophorus vespilloides</name>
    <name type="common">Boreal carrion beetle</name>
    <dbReference type="NCBI Taxonomy" id="110193"/>
    <lineage>
        <taxon>Eukaryota</taxon>
        <taxon>Metazoa</taxon>
        <taxon>Ecdysozoa</taxon>
        <taxon>Arthropoda</taxon>
        <taxon>Hexapoda</taxon>
        <taxon>Insecta</taxon>
        <taxon>Pterygota</taxon>
        <taxon>Neoptera</taxon>
        <taxon>Endopterygota</taxon>
        <taxon>Coleoptera</taxon>
        <taxon>Polyphaga</taxon>
        <taxon>Staphyliniformia</taxon>
        <taxon>Silphidae</taxon>
        <taxon>Nicrophorinae</taxon>
        <taxon>Nicrophorus</taxon>
    </lineage>
</organism>
<keyword evidence="1" id="KW-0489">Methyltransferase</keyword>
<evidence type="ECO:0000256" key="1">
    <source>
        <dbReference type="ARBA" id="ARBA00022603"/>
    </source>
</evidence>
<dbReference type="Proteomes" id="UP000695000">
    <property type="component" value="Unplaced"/>
</dbReference>
<accession>A0ABM1MVX0</accession>
<keyword evidence="4" id="KW-0479">Metal-binding</keyword>
<dbReference type="Gene3D" id="2.170.270.10">
    <property type="entry name" value="SET domain"/>
    <property type="match status" value="1"/>
</dbReference>
<dbReference type="InterPro" id="IPR001214">
    <property type="entry name" value="SET_dom"/>
</dbReference>
<keyword evidence="5" id="KW-0863">Zinc-finger</keyword>
<dbReference type="PROSITE" id="PS50280">
    <property type="entry name" value="SET"/>
    <property type="match status" value="1"/>
</dbReference>
<name>A0ABM1MVX0_NICVS</name>
<evidence type="ECO:0000256" key="2">
    <source>
        <dbReference type="ARBA" id="ARBA00022679"/>
    </source>
</evidence>
<reference evidence="12" key="1">
    <citation type="submission" date="2025-08" db="UniProtKB">
        <authorList>
            <consortium name="RefSeq"/>
        </authorList>
    </citation>
    <scope>IDENTIFICATION</scope>
    <source>
        <tissue evidence="12">Whole Larva</tissue>
    </source>
</reference>
<protein>
    <recommendedName>
        <fullName evidence="8">Protein-lysine N-methyltransferase SMYD4</fullName>
    </recommendedName>
    <alternativeName>
        <fullName evidence="9">SET and MYND domain-containing protein 4</fullName>
    </alternativeName>
</protein>
<dbReference type="RefSeq" id="XP_017778720.1">
    <property type="nucleotide sequence ID" value="XM_017923231.1"/>
</dbReference>
<dbReference type="InterPro" id="IPR011990">
    <property type="entry name" value="TPR-like_helical_dom_sf"/>
</dbReference>
<evidence type="ECO:0000256" key="9">
    <source>
        <dbReference type="ARBA" id="ARBA00093680"/>
    </source>
</evidence>
<dbReference type="PANTHER" id="PTHR46165:SF7">
    <property type="entry name" value="SET AND MYND DOMAIN-CONTAINING PROTEIN 4"/>
    <property type="match status" value="1"/>
</dbReference>
<dbReference type="PROSITE" id="PS01360">
    <property type="entry name" value="ZF_MYND_1"/>
    <property type="match status" value="1"/>
</dbReference>
<evidence type="ECO:0000256" key="7">
    <source>
        <dbReference type="ARBA" id="ARBA00093423"/>
    </source>
</evidence>
<keyword evidence="2" id="KW-0808">Transferase</keyword>
<dbReference type="InterPro" id="IPR002893">
    <property type="entry name" value="Znf_MYND"/>
</dbReference>
<feature type="domain" description="SET" evidence="10">
    <location>
        <begin position="224"/>
        <end position="491"/>
    </location>
</feature>
<dbReference type="GeneID" id="108564242"/>
<evidence type="ECO:0000313" key="12">
    <source>
        <dbReference type="RefSeq" id="XP_017778720.1"/>
    </source>
</evidence>
<dbReference type="Gene3D" id="1.10.220.160">
    <property type="match status" value="1"/>
</dbReference>
<dbReference type="PANTHER" id="PTHR46165">
    <property type="entry name" value="SET AND MYND DOMAIN-CONTAINING PROTEIN 4"/>
    <property type="match status" value="1"/>
</dbReference>
<keyword evidence="6" id="KW-0862">Zinc</keyword>
<dbReference type="SUPFAM" id="SSF82199">
    <property type="entry name" value="SET domain"/>
    <property type="match status" value="1"/>
</dbReference>
<dbReference type="SUPFAM" id="SSF48452">
    <property type="entry name" value="TPR-like"/>
    <property type="match status" value="1"/>
</dbReference>
<dbReference type="InterPro" id="IPR046341">
    <property type="entry name" value="SET_dom_sf"/>
</dbReference>
<evidence type="ECO:0000313" key="11">
    <source>
        <dbReference type="Proteomes" id="UP000695000"/>
    </source>
</evidence>
<evidence type="ECO:0000256" key="5">
    <source>
        <dbReference type="ARBA" id="ARBA00022771"/>
    </source>
</evidence>
<dbReference type="InterPro" id="IPR052097">
    <property type="entry name" value="SET-MYND_domain_protein"/>
</dbReference>
<keyword evidence="11" id="KW-1185">Reference proteome</keyword>